<evidence type="ECO:0000313" key="9">
    <source>
        <dbReference type="Proteomes" id="UP000179113"/>
    </source>
</evidence>
<evidence type="ECO:0000256" key="3">
    <source>
        <dbReference type="ARBA" id="ARBA00022692"/>
    </source>
</evidence>
<gene>
    <name evidence="8" type="ORF">A2415_03670</name>
</gene>
<protein>
    <recommendedName>
        <fullName evidence="7">EamA domain-containing protein</fullName>
    </recommendedName>
</protein>
<feature type="transmembrane region" description="Helical" evidence="6">
    <location>
        <begin position="309"/>
        <end position="330"/>
    </location>
</feature>
<evidence type="ECO:0000256" key="2">
    <source>
        <dbReference type="ARBA" id="ARBA00022475"/>
    </source>
</evidence>
<keyword evidence="5 6" id="KW-0472">Membrane</keyword>
<evidence type="ECO:0000259" key="7">
    <source>
        <dbReference type="Pfam" id="PF00892"/>
    </source>
</evidence>
<evidence type="ECO:0000256" key="6">
    <source>
        <dbReference type="SAM" id="Phobius"/>
    </source>
</evidence>
<dbReference type="Pfam" id="PF00892">
    <property type="entry name" value="EamA"/>
    <property type="match status" value="2"/>
</dbReference>
<dbReference type="PANTHER" id="PTHR32322">
    <property type="entry name" value="INNER MEMBRANE TRANSPORTER"/>
    <property type="match status" value="1"/>
</dbReference>
<feature type="transmembrane region" description="Helical" evidence="6">
    <location>
        <begin position="252"/>
        <end position="271"/>
    </location>
</feature>
<keyword evidence="2" id="KW-1003">Cell membrane</keyword>
<keyword evidence="4 6" id="KW-1133">Transmembrane helix</keyword>
<evidence type="ECO:0000256" key="5">
    <source>
        <dbReference type="ARBA" id="ARBA00023136"/>
    </source>
</evidence>
<dbReference type="PANTHER" id="PTHR32322:SF18">
    <property type="entry name" value="S-ADENOSYLMETHIONINE_S-ADENOSYLHOMOCYSTEINE TRANSPORTER"/>
    <property type="match status" value="1"/>
</dbReference>
<evidence type="ECO:0000256" key="4">
    <source>
        <dbReference type="ARBA" id="ARBA00022989"/>
    </source>
</evidence>
<feature type="transmembrane region" description="Helical" evidence="6">
    <location>
        <begin position="102"/>
        <end position="121"/>
    </location>
</feature>
<feature type="transmembrane region" description="Helical" evidence="6">
    <location>
        <begin position="212"/>
        <end position="232"/>
    </location>
</feature>
<reference evidence="8 9" key="1">
    <citation type="journal article" date="2016" name="Nat. Commun.">
        <title>Thousands of microbial genomes shed light on interconnected biogeochemical processes in an aquifer system.</title>
        <authorList>
            <person name="Anantharaman K."/>
            <person name="Brown C.T."/>
            <person name="Hug L.A."/>
            <person name="Sharon I."/>
            <person name="Castelle C.J."/>
            <person name="Probst A.J."/>
            <person name="Thomas B.C."/>
            <person name="Singh A."/>
            <person name="Wilkins M.J."/>
            <person name="Karaoz U."/>
            <person name="Brodie E.L."/>
            <person name="Williams K.H."/>
            <person name="Hubbard S.S."/>
            <person name="Banfield J.F."/>
        </authorList>
    </citation>
    <scope>NUCLEOTIDE SEQUENCE [LARGE SCALE GENOMIC DNA]</scope>
</reference>
<feature type="domain" description="EamA" evidence="7">
    <location>
        <begin position="197"/>
        <end position="323"/>
    </location>
</feature>
<dbReference type="InterPro" id="IPR037185">
    <property type="entry name" value="EmrE-like"/>
</dbReference>
<organism evidence="8 9">
    <name type="scientific">candidate division WWE3 bacterium RIFOXYC1_FULL_39_7</name>
    <dbReference type="NCBI Taxonomy" id="1802643"/>
    <lineage>
        <taxon>Bacteria</taxon>
        <taxon>Katanobacteria</taxon>
    </lineage>
</organism>
<dbReference type="GO" id="GO:0005886">
    <property type="term" value="C:plasma membrane"/>
    <property type="evidence" value="ECO:0007669"/>
    <property type="project" value="UniProtKB-SubCell"/>
</dbReference>
<evidence type="ECO:0000313" key="8">
    <source>
        <dbReference type="EMBL" id="OGC70710.1"/>
    </source>
</evidence>
<feature type="transmembrane region" description="Helical" evidence="6">
    <location>
        <begin position="283"/>
        <end position="303"/>
    </location>
</feature>
<feature type="transmembrane region" description="Helical" evidence="6">
    <location>
        <begin position="73"/>
        <end position="96"/>
    </location>
</feature>
<dbReference type="InterPro" id="IPR050638">
    <property type="entry name" value="AA-Vitamin_Transporters"/>
</dbReference>
<comment type="subcellular location">
    <subcellularLocation>
        <location evidence="1">Cell membrane</location>
        <topology evidence="1">Multi-pass membrane protein</topology>
    </subcellularLocation>
</comment>
<name>A0A1F4WMU6_UNCKA</name>
<accession>A0A1F4WMU6</accession>
<sequence length="340" mass="37964">MRMKKLPPEFYIGFSGLILVYLIWAAAGPVIKLTLNYLPPFTFLFLRFLAVCIIILPLLLIELKKQKINKQDYFKIFILGVFSQTSLALIFLGLNYTTAIDFALISLLGPLLSMAAGHYLFNDKFNTGIKFGIILASLGTLFVTVEPILNGNGSNVDPLLRVYGNVLAILYTLAFLLYIIWSKISMGEVTPTIKKGLHFLHMKPMTKKYPPVLLMSLSFFVGMATLIPLALLENLNVFGKVEYSLMFLDKTAVFGLMYMVLLSSIAAYFLFEWSLTKVTVSDTAILGYLQAVFTLPFAYMLLGELPTKYALIGGAIIAVGVIIAESSYHLHKKRSKAHRI</sequence>
<evidence type="ECO:0000256" key="1">
    <source>
        <dbReference type="ARBA" id="ARBA00004651"/>
    </source>
</evidence>
<dbReference type="SUPFAM" id="SSF103481">
    <property type="entry name" value="Multidrug resistance efflux transporter EmrE"/>
    <property type="match status" value="2"/>
</dbReference>
<dbReference type="AlphaFoldDB" id="A0A1F4WMU6"/>
<feature type="transmembrane region" description="Helical" evidence="6">
    <location>
        <begin position="162"/>
        <end position="181"/>
    </location>
</feature>
<comment type="caution">
    <text evidence="8">The sequence shown here is derived from an EMBL/GenBank/DDBJ whole genome shotgun (WGS) entry which is preliminary data.</text>
</comment>
<proteinExistence type="predicted"/>
<feature type="transmembrane region" description="Helical" evidence="6">
    <location>
        <begin position="12"/>
        <end position="31"/>
    </location>
</feature>
<feature type="domain" description="EamA" evidence="7">
    <location>
        <begin position="13"/>
        <end position="144"/>
    </location>
</feature>
<feature type="transmembrane region" description="Helical" evidence="6">
    <location>
        <begin position="133"/>
        <end position="150"/>
    </location>
</feature>
<dbReference type="EMBL" id="MEWA01000001">
    <property type="protein sequence ID" value="OGC70710.1"/>
    <property type="molecule type" value="Genomic_DNA"/>
</dbReference>
<keyword evidence="3 6" id="KW-0812">Transmembrane</keyword>
<dbReference type="InterPro" id="IPR000620">
    <property type="entry name" value="EamA_dom"/>
</dbReference>
<dbReference type="Proteomes" id="UP000179113">
    <property type="component" value="Unassembled WGS sequence"/>
</dbReference>
<feature type="transmembrane region" description="Helical" evidence="6">
    <location>
        <begin position="37"/>
        <end position="61"/>
    </location>
</feature>